<dbReference type="RefSeq" id="WP_114919262.1">
    <property type="nucleotide sequence ID" value="NZ_CBDRIO010000015.1"/>
</dbReference>
<reference evidence="1 2" key="1">
    <citation type="submission" date="2018-07" db="EMBL/GenBank/DDBJ databases">
        <authorList>
            <person name="Ye Y."/>
        </authorList>
    </citation>
    <scope>NUCLEOTIDE SEQUENCE [LARGE SCALE GENOMIC DNA]</scope>
    <source>
        <strain evidence="2">H14(2018)</strain>
    </source>
</reference>
<organism evidence="1 2">
    <name type="scientific">Micromonospora aurantiaca</name>
    <name type="common">nom. illeg.</name>
    <dbReference type="NCBI Taxonomy" id="47850"/>
    <lineage>
        <taxon>Bacteria</taxon>
        <taxon>Bacillati</taxon>
        <taxon>Actinomycetota</taxon>
        <taxon>Actinomycetes</taxon>
        <taxon>Micromonosporales</taxon>
        <taxon>Micromonosporaceae</taxon>
        <taxon>Micromonospora</taxon>
    </lineage>
</organism>
<accession>A0A6N3JZ02</accession>
<evidence type="ECO:0000313" key="2">
    <source>
        <dbReference type="Proteomes" id="UP000253958"/>
    </source>
</evidence>
<dbReference type="Proteomes" id="UP000253958">
    <property type="component" value="Chromosome"/>
</dbReference>
<name>A0A6N3JZ02_9ACTN</name>
<proteinExistence type="predicted"/>
<dbReference type="EMBL" id="CP031263">
    <property type="protein sequence ID" value="AXH90116.1"/>
    <property type="molecule type" value="Genomic_DNA"/>
</dbReference>
<evidence type="ECO:0000313" key="1">
    <source>
        <dbReference type="EMBL" id="AXH90116.1"/>
    </source>
</evidence>
<protein>
    <submittedName>
        <fullName evidence="1">Uncharacterized protein</fullName>
    </submittedName>
</protein>
<sequence length="99" mass="11311">MMIVIFDADREWYIQGRVYADIVRAVPAGMLQDDDLDMYLWPARSMSLLRLPRLEPDRAERIAAALTEGVARCLRTIDPSDTELVEFYEGLLEVAARHG</sequence>
<dbReference type="AlphaFoldDB" id="A0A6N3JZ02"/>
<reference evidence="1 2" key="2">
    <citation type="submission" date="2018-08" db="EMBL/GenBank/DDBJ databases">
        <title>Streptomyces kandeliansis sp. nov., an endophytic bacterium isolated from mangrove plant.</title>
        <authorList>
            <person name="Wang R."/>
        </authorList>
    </citation>
    <scope>NUCLEOTIDE SEQUENCE [LARGE SCALE GENOMIC DNA]</scope>
    <source>
        <strain evidence="2">H14(2018)</strain>
    </source>
</reference>
<gene>
    <name evidence="1" type="ORF">DVH21_09375</name>
</gene>